<keyword evidence="4" id="KW-1185">Reference proteome</keyword>
<keyword evidence="1 3" id="KW-0808">Transferase</keyword>
<dbReference type="PANTHER" id="PTHR46401:SF2">
    <property type="entry name" value="GLYCOSYLTRANSFERASE WBBK-RELATED"/>
    <property type="match status" value="1"/>
</dbReference>
<dbReference type="AlphaFoldDB" id="A0A239M2C1"/>
<evidence type="ECO:0000256" key="1">
    <source>
        <dbReference type="ARBA" id="ARBA00022679"/>
    </source>
</evidence>
<dbReference type="InterPro" id="IPR001296">
    <property type="entry name" value="Glyco_trans_1"/>
</dbReference>
<reference evidence="3 4" key="1">
    <citation type="submission" date="2017-06" db="EMBL/GenBank/DDBJ databases">
        <authorList>
            <person name="Kim H.J."/>
            <person name="Triplett B.A."/>
        </authorList>
    </citation>
    <scope>NUCLEOTIDE SEQUENCE [LARGE SCALE GENOMIC DNA]</scope>
    <source>
        <strain evidence="3 4">DSM 29339</strain>
    </source>
</reference>
<dbReference type="SUPFAM" id="SSF53756">
    <property type="entry name" value="UDP-Glycosyltransferase/glycogen phosphorylase"/>
    <property type="match status" value="1"/>
</dbReference>
<gene>
    <name evidence="3" type="ORF">SAMN05421757_11241</name>
</gene>
<dbReference type="EMBL" id="FZOY01000012">
    <property type="protein sequence ID" value="SNT36805.1"/>
    <property type="molecule type" value="Genomic_DNA"/>
</dbReference>
<dbReference type="Proteomes" id="UP000198426">
    <property type="component" value="Unassembled WGS sequence"/>
</dbReference>
<proteinExistence type="predicted"/>
<dbReference type="PANTHER" id="PTHR46401">
    <property type="entry name" value="GLYCOSYLTRANSFERASE WBBK-RELATED"/>
    <property type="match status" value="1"/>
</dbReference>
<sequence>MDALRDSDYSRNRKDEEIDGADRILVASSFSRSALRKHPNTELAVSAVPYGAPPPKVERCANKANGQPIEIVFAGRLSQSKGVADLIAALLLLDVDWHATIAGSMPQVVPTDLAAFIARKNVTYLGFVTHEVLLDTLSRAHVFVFPSLYEGFGMVLTEAMACGLPIISTPNTAAPDLITDGTEGFIVPIRDPDAIAERITRLAEDEDMRQSMAASALVLAERSPWSDYEAEIAGIVARELAL</sequence>
<dbReference type="GO" id="GO:0016757">
    <property type="term" value="F:glycosyltransferase activity"/>
    <property type="evidence" value="ECO:0007669"/>
    <property type="project" value="InterPro"/>
</dbReference>
<dbReference type="GO" id="GO:0009103">
    <property type="term" value="P:lipopolysaccharide biosynthetic process"/>
    <property type="evidence" value="ECO:0007669"/>
    <property type="project" value="TreeGrafter"/>
</dbReference>
<protein>
    <submittedName>
        <fullName evidence="3">Glycosyl transferases group 1</fullName>
    </submittedName>
</protein>
<dbReference type="CDD" id="cd03801">
    <property type="entry name" value="GT4_PimA-like"/>
    <property type="match status" value="1"/>
</dbReference>
<name>A0A239M2C1_9RHOB</name>
<organism evidence="3 4">
    <name type="scientific">Tropicimonas sediminicola</name>
    <dbReference type="NCBI Taxonomy" id="1031541"/>
    <lineage>
        <taxon>Bacteria</taxon>
        <taxon>Pseudomonadati</taxon>
        <taxon>Pseudomonadota</taxon>
        <taxon>Alphaproteobacteria</taxon>
        <taxon>Rhodobacterales</taxon>
        <taxon>Roseobacteraceae</taxon>
        <taxon>Tropicimonas</taxon>
    </lineage>
</organism>
<evidence type="ECO:0000259" key="2">
    <source>
        <dbReference type="Pfam" id="PF00534"/>
    </source>
</evidence>
<evidence type="ECO:0000313" key="4">
    <source>
        <dbReference type="Proteomes" id="UP000198426"/>
    </source>
</evidence>
<dbReference type="Pfam" id="PF00534">
    <property type="entry name" value="Glycos_transf_1"/>
    <property type="match status" value="1"/>
</dbReference>
<evidence type="ECO:0000313" key="3">
    <source>
        <dbReference type="EMBL" id="SNT36805.1"/>
    </source>
</evidence>
<feature type="domain" description="Glycosyl transferase family 1" evidence="2">
    <location>
        <begin position="61"/>
        <end position="215"/>
    </location>
</feature>
<accession>A0A239M2C1</accession>
<dbReference type="Gene3D" id="3.40.50.2000">
    <property type="entry name" value="Glycogen Phosphorylase B"/>
    <property type="match status" value="2"/>
</dbReference>